<keyword evidence="3" id="KW-0862">Zinc</keyword>
<dbReference type="Pfam" id="PF01363">
    <property type="entry name" value="FYVE"/>
    <property type="match status" value="1"/>
</dbReference>
<keyword evidence="9" id="KW-1185">Reference proteome</keyword>
<dbReference type="EMBL" id="JH598007">
    <property type="status" value="NOT_ANNOTATED_CDS"/>
    <property type="molecule type" value="Genomic_DNA"/>
</dbReference>
<protein>
    <recommendedName>
        <fullName evidence="7">FYVE-type domain-containing protein</fullName>
    </recommendedName>
</protein>
<evidence type="ECO:0000313" key="8">
    <source>
        <dbReference type="EnsemblProtists" id="HpaP810991"/>
    </source>
</evidence>
<evidence type="ECO:0000259" key="7">
    <source>
        <dbReference type="PROSITE" id="PS50178"/>
    </source>
</evidence>
<dbReference type="eggNOG" id="ENOG502RWHM">
    <property type="taxonomic scope" value="Eukaryota"/>
</dbReference>
<feature type="compositionally biased region" description="Polar residues" evidence="6">
    <location>
        <begin position="1008"/>
        <end position="1017"/>
    </location>
</feature>
<evidence type="ECO:0000256" key="2">
    <source>
        <dbReference type="ARBA" id="ARBA00022771"/>
    </source>
</evidence>
<dbReference type="SMART" id="SM00064">
    <property type="entry name" value="FYVE"/>
    <property type="match status" value="1"/>
</dbReference>
<evidence type="ECO:0000256" key="1">
    <source>
        <dbReference type="ARBA" id="ARBA00022723"/>
    </source>
</evidence>
<dbReference type="InParanoid" id="M4BWU0"/>
<dbReference type="GO" id="GO:0008270">
    <property type="term" value="F:zinc ion binding"/>
    <property type="evidence" value="ECO:0007669"/>
    <property type="project" value="UniProtKB-KW"/>
</dbReference>
<dbReference type="EnsemblProtists" id="HpaT810991">
    <property type="protein sequence ID" value="HpaP810991"/>
    <property type="gene ID" value="HpaG810991"/>
</dbReference>
<dbReference type="OMA" id="YRAIKWH"/>
<dbReference type="InterPro" id="IPR013083">
    <property type="entry name" value="Znf_RING/FYVE/PHD"/>
</dbReference>
<feature type="region of interest" description="Disordered" evidence="6">
    <location>
        <begin position="1000"/>
        <end position="1021"/>
    </location>
</feature>
<dbReference type="InterPro" id="IPR011011">
    <property type="entry name" value="Znf_FYVE_PHD"/>
</dbReference>
<evidence type="ECO:0000256" key="6">
    <source>
        <dbReference type="SAM" id="MobiDB-lite"/>
    </source>
</evidence>
<dbReference type="Proteomes" id="UP000011713">
    <property type="component" value="Unassembled WGS sequence"/>
</dbReference>
<accession>M4BWU0</accession>
<dbReference type="InterPro" id="IPR017455">
    <property type="entry name" value="Znf_FYVE-rel"/>
</dbReference>
<dbReference type="AlphaFoldDB" id="M4BWU0"/>
<keyword evidence="5" id="KW-0175">Coiled coil</keyword>
<evidence type="ECO:0000256" key="3">
    <source>
        <dbReference type="ARBA" id="ARBA00022833"/>
    </source>
</evidence>
<keyword evidence="2 4" id="KW-0863">Zinc-finger</keyword>
<evidence type="ECO:0000256" key="4">
    <source>
        <dbReference type="PROSITE-ProRule" id="PRU00091"/>
    </source>
</evidence>
<feature type="compositionally biased region" description="Acidic residues" evidence="6">
    <location>
        <begin position="930"/>
        <end position="956"/>
    </location>
</feature>
<dbReference type="PROSITE" id="PS50178">
    <property type="entry name" value="ZF_FYVE"/>
    <property type="match status" value="1"/>
</dbReference>
<dbReference type="STRING" id="559515.M4BWU0"/>
<feature type="compositionally biased region" description="Polar residues" evidence="6">
    <location>
        <begin position="381"/>
        <end position="391"/>
    </location>
</feature>
<organism evidence="8 9">
    <name type="scientific">Hyaloperonospora arabidopsidis (strain Emoy2)</name>
    <name type="common">Downy mildew agent</name>
    <name type="synonym">Peronospora arabidopsidis</name>
    <dbReference type="NCBI Taxonomy" id="559515"/>
    <lineage>
        <taxon>Eukaryota</taxon>
        <taxon>Sar</taxon>
        <taxon>Stramenopiles</taxon>
        <taxon>Oomycota</taxon>
        <taxon>Peronosporomycetes</taxon>
        <taxon>Peronosporales</taxon>
        <taxon>Peronosporaceae</taxon>
        <taxon>Hyaloperonospora</taxon>
    </lineage>
</organism>
<dbReference type="PANTHER" id="PTHR43102">
    <property type="entry name" value="SLR1143 PROTEIN"/>
    <property type="match status" value="1"/>
</dbReference>
<reference evidence="8" key="2">
    <citation type="submission" date="2015-06" db="UniProtKB">
        <authorList>
            <consortium name="EnsemblProtists"/>
        </authorList>
    </citation>
    <scope>IDENTIFICATION</scope>
    <source>
        <strain evidence="8">Emoy2</strain>
    </source>
</reference>
<feature type="region of interest" description="Disordered" evidence="6">
    <location>
        <begin position="552"/>
        <end position="572"/>
    </location>
</feature>
<feature type="coiled-coil region" evidence="5">
    <location>
        <begin position="695"/>
        <end position="747"/>
    </location>
</feature>
<evidence type="ECO:0000256" key="5">
    <source>
        <dbReference type="SAM" id="Coils"/>
    </source>
</evidence>
<dbReference type="Gene3D" id="3.30.40.10">
    <property type="entry name" value="Zinc/RING finger domain, C3HC4 (zinc finger)"/>
    <property type="match status" value="1"/>
</dbReference>
<dbReference type="VEuPathDB" id="FungiDB:HpaG810991"/>
<evidence type="ECO:0000313" key="9">
    <source>
        <dbReference type="Proteomes" id="UP000011713"/>
    </source>
</evidence>
<reference evidence="9" key="1">
    <citation type="journal article" date="2010" name="Science">
        <title>Signatures of adaptation to obligate biotrophy in the Hyaloperonospora arabidopsidis genome.</title>
        <authorList>
            <person name="Baxter L."/>
            <person name="Tripathy S."/>
            <person name="Ishaque N."/>
            <person name="Boot N."/>
            <person name="Cabral A."/>
            <person name="Kemen E."/>
            <person name="Thines M."/>
            <person name="Ah-Fong A."/>
            <person name="Anderson R."/>
            <person name="Badejoko W."/>
            <person name="Bittner-Eddy P."/>
            <person name="Boore J.L."/>
            <person name="Chibucos M.C."/>
            <person name="Coates M."/>
            <person name="Dehal P."/>
            <person name="Delehaunty K."/>
            <person name="Dong S."/>
            <person name="Downton P."/>
            <person name="Dumas B."/>
            <person name="Fabro G."/>
            <person name="Fronick C."/>
            <person name="Fuerstenberg S.I."/>
            <person name="Fulton L."/>
            <person name="Gaulin E."/>
            <person name="Govers F."/>
            <person name="Hughes L."/>
            <person name="Humphray S."/>
            <person name="Jiang R.H."/>
            <person name="Judelson H."/>
            <person name="Kamoun S."/>
            <person name="Kyung K."/>
            <person name="Meijer H."/>
            <person name="Minx P."/>
            <person name="Morris P."/>
            <person name="Nelson J."/>
            <person name="Phuntumart V."/>
            <person name="Qutob D."/>
            <person name="Rehmany A."/>
            <person name="Rougon-Cardoso A."/>
            <person name="Ryden P."/>
            <person name="Torto-Alalibo T."/>
            <person name="Studholme D."/>
            <person name="Wang Y."/>
            <person name="Win J."/>
            <person name="Wood J."/>
            <person name="Clifton S.W."/>
            <person name="Rogers J."/>
            <person name="Van den Ackerveken G."/>
            <person name="Jones J.D."/>
            <person name="McDowell J.M."/>
            <person name="Beynon J."/>
            <person name="Tyler B.M."/>
        </authorList>
    </citation>
    <scope>NUCLEOTIDE SEQUENCE [LARGE SCALE GENOMIC DNA]</scope>
    <source>
        <strain evidence="9">Emoy2</strain>
    </source>
</reference>
<dbReference type="HOGENOM" id="CLU_271745_0_0_1"/>
<feature type="region of interest" description="Disordered" evidence="6">
    <location>
        <begin position="927"/>
        <end position="956"/>
    </location>
</feature>
<feature type="region of interest" description="Disordered" evidence="6">
    <location>
        <begin position="769"/>
        <end position="789"/>
    </location>
</feature>
<feature type="region of interest" description="Disordered" evidence="6">
    <location>
        <begin position="427"/>
        <end position="448"/>
    </location>
</feature>
<proteinExistence type="predicted"/>
<name>M4BWU0_HYAAE</name>
<dbReference type="SUPFAM" id="SSF57903">
    <property type="entry name" value="FYVE/PHD zinc finger"/>
    <property type="match status" value="1"/>
</dbReference>
<feature type="compositionally biased region" description="Basic and acidic residues" evidence="6">
    <location>
        <begin position="427"/>
        <end position="437"/>
    </location>
</feature>
<dbReference type="PANTHER" id="PTHR43102:SF2">
    <property type="entry name" value="GAF DOMAIN-CONTAINING PROTEIN"/>
    <property type="match status" value="1"/>
</dbReference>
<sequence>MLEFPLHDGFFPQIALSREEVKYYKRLGKERVTQLIRIIEDADCAYKWTSATRDRRSHRSRLPGRSRLSFESKDDVAIVCERANFLDFQPTNKSAQASTLLKASVQVSDIQVDEILRAVAKVKTKEFRKTMRYMHDDGFVDGRTLFTFPRESVRPAKNSAGRAVSSSSSSCFSYRAIKWHALKTQRRRHGEEEKKVDFCFLEYAGKKKPHPGSNVVGFCIQESISRDREVPTLENFGIARGYLSRMGIIISKTHQANTFKVTAICQIDGDLNPIVRSVLEELMEKTVGAVARIPGLVARQRVSSLRFVEQWQWVPNSDRKACAVCLRGFYFRRKHHCRTCGEVVCSSCALLRELEEPIFDITHLRVCSACMTSAGARQQEQQCSAQSNTGTGDEPPVSGTSNDTESYIRGLRSPQHNSYEDMVFHMRESRDRDRRQSDLAGDVLETDTELKPASPLRNLTVSPEKLRAQDKIQALTEVVTRIREVRDTINLSMSEAAYGQHQDEENSEEIEEFNDMYSEITYIQEALESSVLNYDAALANATNAAPAMYYSGPSTRSQEDGGISEPDEDDGMTANQFESVARITFAAARATKEAGQAFLSVGERQHVQHDYRYGKTTHLELDDDVSASSASVASYPTLTGSYNSSGQSIDPYSASNYEKIMANYQPEQDGSEHDYEDDRHSSYNFADSVRRVTEIHELEKKILDLQRSLEEAQHKLSVIDSDEPEPEVRLRQRLDAARDRSAQLELDSVFEIFGEQGDGKGATILGETASSESLSDTGMSSPTKTIRSRGLTTQDLVSELRGVMASIDTPVRDSSEPRKSVLRPSIHQMPSSVDKSSMSSRMLPPVMASPLAISMNPSSQPASIYYSAHPMPSKPKGGRPVNSDLNISRGSIKKHHYGHLSGSNRPSAAPTEGSYLQALGTTCGTRCGGDNDDDNDHDDDEFASLSSDEESYNDSYDEMSMFGSDDFREAQLRKYHNGSDPFFIEEDLGALLKLRKAAEAEASPPNDLATSPYSPSSLDPAMEMDERNDLRHLMAGLVRRRSCSLPFPSGQMGGASSGEFLHDKPSWSDDAPDRVPTVHQVKEALHEVRACLASCRCECPSDTDRTRKLTSIFKVLGSLHREGVRSKFRTLQHDDIRYSKMMQTTPSIIKLLKLAGYVSLQQKLTMRRVDQDYLSLFLHELERELYSSSIET</sequence>
<keyword evidence="1" id="KW-0479">Metal-binding</keyword>
<dbReference type="InterPro" id="IPR000306">
    <property type="entry name" value="Znf_FYVE"/>
</dbReference>
<feature type="region of interest" description="Disordered" evidence="6">
    <location>
        <begin position="381"/>
        <end position="412"/>
    </location>
</feature>
<feature type="domain" description="FYVE-type" evidence="7">
    <location>
        <begin position="316"/>
        <end position="375"/>
    </location>
</feature>